<feature type="region of interest" description="Disordered" evidence="1">
    <location>
        <begin position="1"/>
        <end position="29"/>
    </location>
</feature>
<sequence>MPCFRRSAAAADSGRQRNTNTDDYASPHGQPDVAKAALFLVSDEATHINGHIMLVDGGWMAVRHIPSRLATTVLSPTIMPVAAWIQRSSRDTNRRHFF</sequence>
<dbReference type="InterPro" id="IPR002347">
    <property type="entry name" value="SDR_fam"/>
</dbReference>
<accession>A0A6N9Z8R8</accession>
<dbReference type="Gene3D" id="3.40.50.720">
    <property type="entry name" value="NAD(P)-binding Rossmann-like Domain"/>
    <property type="match status" value="1"/>
</dbReference>
<dbReference type="SUPFAM" id="SSF51735">
    <property type="entry name" value="NAD(P)-binding Rossmann-fold domains"/>
    <property type="match status" value="1"/>
</dbReference>
<gene>
    <name evidence="2" type="ORF">GR206_02160</name>
</gene>
<proteinExistence type="predicted"/>
<name>A0A6N9Z8R8_9HYPH</name>
<dbReference type="InterPro" id="IPR036291">
    <property type="entry name" value="NAD(P)-bd_dom_sf"/>
</dbReference>
<evidence type="ECO:0000313" key="2">
    <source>
        <dbReference type="EMBL" id="NEH89847.1"/>
    </source>
</evidence>
<evidence type="ECO:0000256" key="1">
    <source>
        <dbReference type="SAM" id="MobiDB-lite"/>
    </source>
</evidence>
<organism evidence="2 3">
    <name type="scientific">Rhizobium laguerreae</name>
    <dbReference type="NCBI Taxonomy" id="1076926"/>
    <lineage>
        <taxon>Bacteria</taxon>
        <taxon>Pseudomonadati</taxon>
        <taxon>Pseudomonadota</taxon>
        <taxon>Alphaproteobacteria</taxon>
        <taxon>Hyphomicrobiales</taxon>
        <taxon>Rhizobiaceae</taxon>
        <taxon>Rhizobium/Agrobacterium group</taxon>
        <taxon>Rhizobium</taxon>
    </lineage>
</organism>
<dbReference type="Proteomes" id="UP000468864">
    <property type="component" value="Unassembled WGS sequence"/>
</dbReference>
<reference evidence="2 3" key="1">
    <citation type="submission" date="2019-12" db="EMBL/GenBank/DDBJ databases">
        <title>Rhizobium genotypes associated with high levels of biological nitrogen fixation by grain legumes in a temperate-maritime cropping system.</title>
        <authorList>
            <person name="Maluk M."/>
            <person name="Francesc Ferrando Molina F."/>
            <person name="Lopez Del Egido L."/>
            <person name="Lafos M."/>
            <person name="Langarica-Fuentes A."/>
            <person name="Gebre Yohannes G."/>
            <person name="Young M.W."/>
            <person name="Martin P."/>
            <person name="Gantlett R."/>
            <person name="Kenicer G."/>
            <person name="Hawes C."/>
            <person name="Begg G.S."/>
            <person name="Quilliam R.S."/>
            <person name="Squire G.R."/>
            <person name="Poole P.S."/>
            <person name="Young P.W."/>
            <person name="Iannetta P.M."/>
            <person name="James E.K."/>
        </authorList>
    </citation>
    <scope>NUCLEOTIDE SEQUENCE [LARGE SCALE GENOMIC DNA]</scope>
    <source>
        <strain evidence="2 3">JHI2449</strain>
    </source>
</reference>
<dbReference type="EMBL" id="WUEP01000001">
    <property type="protein sequence ID" value="NEH89847.1"/>
    <property type="molecule type" value="Genomic_DNA"/>
</dbReference>
<comment type="caution">
    <text evidence="2">The sequence shown here is derived from an EMBL/GenBank/DDBJ whole genome shotgun (WGS) entry which is preliminary data.</text>
</comment>
<evidence type="ECO:0000313" key="3">
    <source>
        <dbReference type="Proteomes" id="UP000468864"/>
    </source>
</evidence>
<dbReference type="Pfam" id="PF13561">
    <property type="entry name" value="adh_short_C2"/>
    <property type="match status" value="1"/>
</dbReference>
<dbReference type="AlphaFoldDB" id="A0A6N9Z8R8"/>
<protein>
    <submittedName>
        <fullName evidence="2">SDR family oxidoreductase</fullName>
    </submittedName>
</protein>